<accession>A0A2R8BGW5</accession>
<dbReference type="PROSITE" id="PS50110">
    <property type="entry name" value="RESPONSE_REGULATORY"/>
    <property type="match status" value="1"/>
</dbReference>
<dbReference type="InterPro" id="IPR052048">
    <property type="entry name" value="ST_Response_Regulator"/>
</dbReference>
<dbReference type="Proteomes" id="UP000244880">
    <property type="component" value="Unassembled WGS sequence"/>
</dbReference>
<dbReference type="Gene3D" id="3.40.50.2300">
    <property type="match status" value="1"/>
</dbReference>
<dbReference type="GO" id="GO:0000160">
    <property type="term" value="P:phosphorelay signal transduction system"/>
    <property type="evidence" value="ECO:0007669"/>
    <property type="project" value="InterPro"/>
</dbReference>
<gene>
    <name evidence="3" type="primary">cheY_3</name>
    <name evidence="3" type="ORF">ASD8599_02963</name>
</gene>
<dbReference type="CDD" id="cd00156">
    <property type="entry name" value="REC"/>
    <property type="match status" value="1"/>
</dbReference>
<dbReference type="InterPro" id="IPR011006">
    <property type="entry name" value="CheY-like_superfamily"/>
</dbReference>
<name>A0A2R8BGW5_9RHOB</name>
<evidence type="ECO:0000256" key="1">
    <source>
        <dbReference type="PROSITE-ProRule" id="PRU00169"/>
    </source>
</evidence>
<keyword evidence="4" id="KW-1185">Reference proteome</keyword>
<keyword evidence="1" id="KW-0597">Phosphoprotein</keyword>
<sequence length="220" mass="24272">MQFQFSDSQPTTAPIKALVLDDDAIDRKLIRRFTERSDLDVTIEEAPTLSVMADLMGESSFDVIMVDYNLSEGDGLDALNMIQNNKNNKNAAVIMISGQDQTALAVSAFRQGCSDFLNKNELSTEALNHAMTTVMARKDTRRYFNPFGSKDFQNAVEHAVLKALESASVQDAIAAGFKAAASQSAGIGFDQQNAEQVQHFVADFLEEPDFHFNTYTRNPS</sequence>
<dbReference type="SMART" id="SM00448">
    <property type="entry name" value="REC"/>
    <property type="match status" value="1"/>
</dbReference>
<dbReference type="PANTHER" id="PTHR43228:SF1">
    <property type="entry name" value="TWO-COMPONENT RESPONSE REGULATOR ARR22"/>
    <property type="match status" value="1"/>
</dbReference>
<evidence type="ECO:0000313" key="4">
    <source>
        <dbReference type="Proteomes" id="UP000244880"/>
    </source>
</evidence>
<organism evidence="3 4">
    <name type="scientific">Ascidiaceihabitans donghaensis</name>
    <dbReference type="NCBI Taxonomy" id="1510460"/>
    <lineage>
        <taxon>Bacteria</taxon>
        <taxon>Pseudomonadati</taxon>
        <taxon>Pseudomonadota</taxon>
        <taxon>Alphaproteobacteria</taxon>
        <taxon>Rhodobacterales</taxon>
        <taxon>Paracoccaceae</taxon>
        <taxon>Ascidiaceihabitans</taxon>
    </lineage>
</organism>
<protein>
    <submittedName>
        <fullName evidence="3">Chemotaxis protein CheY</fullName>
    </submittedName>
</protein>
<reference evidence="3 4" key="1">
    <citation type="submission" date="2018-03" db="EMBL/GenBank/DDBJ databases">
        <authorList>
            <person name="Keele B.F."/>
        </authorList>
    </citation>
    <scope>NUCLEOTIDE SEQUENCE [LARGE SCALE GENOMIC DNA]</scope>
    <source>
        <strain evidence="3 4">CECT 8599</strain>
    </source>
</reference>
<evidence type="ECO:0000259" key="2">
    <source>
        <dbReference type="PROSITE" id="PS50110"/>
    </source>
</evidence>
<dbReference type="EMBL" id="OMOR01000001">
    <property type="protein sequence ID" value="SPH22217.1"/>
    <property type="molecule type" value="Genomic_DNA"/>
</dbReference>
<dbReference type="OrthoDB" id="7857827at2"/>
<feature type="modified residue" description="4-aspartylphosphate" evidence="1">
    <location>
        <position position="67"/>
    </location>
</feature>
<evidence type="ECO:0000313" key="3">
    <source>
        <dbReference type="EMBL" id="SPH22217.1"/>
    </source>
</evidence>
<dbReference type="AlphaFoldDB" id="A0A2R8BGW5"/>
<dbReference type="RefSeq" id="WP_108829194.1">
    <property type="nucleotide sequence ID" value="NZ_OMOR01000001.1"/>
</dbReference>
<dbReference type="SUPFAM" id="SSF52172">
    <property type="entry name" value="CheY-like"/>
    <property type="match status" value="1"/>
</dbReference>
<dbReference type="PANTHER" id="PTHR43228">
    <property type="entry name" value="TWO-COMPONENT RESPONSE REGULATOR"/>
    <property type="match status" value="1"/>
</dbReference>
<dbReference type="InterPro" id="IPR001789">
    <property type="entry name" value="Sig_transdc_resp-reg_receiver"/>
</dbReference>
<proteinExistence type="predicted"/>
<feature type="domain" description="Response regulatory" evidence="2">
    <location>
        <begin position="16"/>
        <end position="134"/>
    </location>
</feature>
<dbReference type="Pfam" id="PF00072">
    <property type="entry name" value="Response_reg"/>
    <property type="match status" value="1"/>
</dbReference>